<reference evidence="2" key="1">
    <citation type="submission" date="2019-11" db="EMBL/GenBank/DDBJ databases">
        <title>Leishmania tarentolae CDS.</title>
        <authorList>
            <person name="Goto Y."/>
            <person name="Yamagishi J."/>
        </authorList>
    </citation>
    <scope>NUCLEOTIDE SEQUENCE [LARGE SCALE GENOMIC DNA]</scope>
    <source>
        <strain evidence="2">Parrot Tar II</strain>
    </source>
</reference>
<gene>
    <name evidence="2" type="ORF">LtaPh_1807200</name>
</gene>
<feature type="compositionally biased region" description="Basic and acidic residues" evidence="1">
    <location>
        <begin position="1270"/>
        <end position="1295"/>
    </location>
</feature>
<dbReference type="OrthoDB" id="266322at2759"/>
<feature type="region of interest" description="Disordered" evidence="1">
    <location>
        <begin position="720"/>
        <end position="741"/>
    </location>
</feature>
<evidence type="ECO:0000256" key="1">
    <source>
        <dbReference type="SAM" id="MobiDB-lite"/>
    </source>
</evidence>
<protein>
    <submittedName>
        <fullName evidence="2">Uncharacterized protein</fullName>
    </submittedName>
</protein>
<dbReference type="Proteomes" id="UP000419144">
    <property type="component" value="Unassembled WGS sequence"/>
</dbReference>
<feature type="region of interest" description="Disordered" evidence="1">
    <location>
        <begin position="211"/>
        <end position="263"/>
    </location>
</feature>
<evidence type="ECO:0000313" key="3">
    <source>
        <dbReference type="Proteomes" id="UP000419144"/>
    </source>
</evidence>
<comment type="caution">
    <text evidence="2">The sequence shown here is derived from an EMBL/GenBank/DDBJ whole genome shotgun (WGS) entry which is preliminary data.</text>
</comment>
<feature type="region of interest" description="Disordered" evidence="1">
    <location>
        <begin position="44"/>
        <end position="74"/>
    </location>
</feature>
<dbReference type="EMBL" id="BLBS01000023">
    <property type="protein sequence ID" value="GET87782.1"/>
    <property type="molecule type" value="Genomic_DNA"/>
</dbReference>
<feature type="region of interest" description="Disordered" evidence="1">
    <location>
        <begin position="1608"/>
        <end position="1635"/>
    </location>
</feature>
<keyword evidence="3" id="KW-1185">Reference proteome</keyword>
<feature type="compositionally biased region" description="Polar residues" evidence="1">
    <location>
        <begin position="725"/>
        <end position="741"/>
    </location>
</feature>
<feature type="region of interest" description="Disordered" evidence="1">
    <location>
        <begin position="1263"/>
        <end position="1326"/>
    </location>
</feature>
<feature type="region of interest" description="Disordered" evidence="1">
    <location>
        <begin position="672"/>
        <end position="691"/>
    </location>
</feature>
<accession>A0A640KEB6</accession>
<evidence type="ECO:0000313" key="2">
    <source>
        <dbReference type="EMBL" id="GET87782.1"/>
    </source>
</evidence>
<proteinExistence type="predicted"/>
<dbReference type="VEuPathDB" id="TriTrypDB:LtaPh_1807200"/>
<feature type="region of interest" description="Disordered" evidence="1">
    <location>
        <begin position="1516"/>
        <end position="1537"/>
    </location>
</feature>
<sequence>MLTFRALNRRARGMIHIGAFACEGSSGAPTAAAAVTGCAPVTAASPSSGCGDERNTKGESPVQSRTFSNDGNNGTYPDFDGTPCSWSIQSALQMAYPPAPLVTGFHAHCPRLLSPRYFRHCNLLSLPDSRCTASLGVAQGGSATVSGGSARAENWDAAVGGSSSTLLLLLHDIATLPWAAGSRLTLSLHGAATCTHDETMQKNLLATAAVKRSGNEDHGSSSGAPAIAGVRGRVPTQSRTTSAVDRAVSLRRSDAEGEGQGNVSTSLSAVTAAGHESGREAWQPFTEYSDPQACSETSALALRSFVVSQLGQRVPLLALVAEKACDANSTFSSLAERCVTDRTSTAHGQECSSSPAWIPPHTAVHRMPVEVYAERIPLVQTRGTALLQQALWQALKRVLTATAGHNKHGQAHLPASLQPSPSTPCGERRWSIAPLVHLIWNGSCWVGETDVQVMEMEERLLSALLGSGDDDTADATAGVARPSTNRSLAMCRTPATQGNGRERGDAGRIEALESLSSAQGSAYPRFWLPSCWRHVSGSAAVLTPLVLDNDNCSPGIGARRDCPVGAAATAASRCPLSSRPYEVWKDTTEDRRAPEAIVKVAAAAPEGGAQIPATLRCSQWVLRLRKTWLVASPNVKSPLLIRAGAVARAGVSMQPSLGDAGVKPVSPLLDAARGASGHSCTPSSRPPAPAPVRYPNYDLLTGLPLNLRDYDSAAKRARDAARGHCSSSTPKSAMLSSWPSRTISTPPAHECGVQAMQASAFQYTDDPFFVAAISQQVGWVPLSTTCNPHTLHVGASSASTSMDAPGTGSVSWQLPDALRSHYRIPSSITDVPQRWLCSATKTATETDAPTTAAASSTASAQHVPSLLPLPPVASVSVPQHEWWTGFFLHDAPHWWRREVLKRAQQCRDEKRMSKGRVATSLRPRHDLNADRVANVEEVATILSFLQQECCVSRPPVSTFGTAAAVASPHQDAPALMSDPSSLVEMTQNRATLPPQVCVLRLAPVAPALRRPRPSLRRGNQVKQDHHCVSTSATEALALELQWSLVPDTAVVTVNTFFSLSDVVDHAGLCGTEAGMMPPTLSADRVVLFYVEVKAALEVLRRVTRAAVAWEDSPEEADGSSSPDWWTQLSAFYDAHMFVAKDASPPATMDKDGRVSDGGRCEKVGTTHRGAVGDERTVPAFCHPTVTEVVRTCVQLMLQCGGPSQNRHVSDLPSTLDSCGREGNRVSSESVAVWSRLDYNALLRTAVITPAGAAVTPSSTTFLHSEMVDGDSDKGRNNEEADAERAEKAAPGHEDDYAAYTEKGSASPLAGPTDMQEAQSPGTVRGVEAQCSRAHAASAHHNGLLVAEMTQSSPLASPCSLQGVELYEYNEDGTRREPCISCGSLRVSPNETQSLVDAPDDRSAVDRRALLGSGYRLSEGYQPRRTHDSLGAVSAAGHAASSGVPLPSTDLPSAFLLSGKSVQPMTLSAACIASILDAQNMAKKKSGDAVADAGPQAPRQLRSDELLFQNEESLCSESSQGYTDSASPMPSPTGGESSLPLFDVMDMLIAEEHRRFKSKWRSWLRYLPVSTTHPRNTPSTGPEAAGLQTRVSRVFGFLQPSAASEYCTGSSSRAEIASGRGDGEGGHANGSAPNEATAAATSDGAVAVLDLGLCVLHVCRTEVYVNAANLLCHEETCTEGQAN</sequence>
<feature type="compositionally biased region" description="Polar residues" evidence="1">
    <location>
        <begin position="1516"/>
        <end position="1527"/>
    </location>
</feature>
<name>A0A640KEB6_LEITA</name>
<organism evidence="2 3">
    <name type="scientific">Leishmania tarentolae</name>
    <name type="common">Sauroleishmania tarentolae</name>
    <dbReference type="NCBI Taxonomy" id="5689"/>
    <lineage>
        <taxon>Eukaryota</taxon>
        <taxon>Discoba</taxon>
        <taxon>Euglenozoa</taxon>
        <taxon>Kinetoplastea</taxon>
        <taxon>Metakinetoplastina</taxon>
        <taxon>Trypanosomatida</taxon>
        <taxon>Trypanosomatidae</taxon>
        <taxon>Leishmaniinae</taxon>
        <taxon>Leishmania</taxon>
        <taxon>lizard Leishmania</taxon>
    </lineage>
</organism>
<feature type="compositionally biased region" description="Polar residues" evidence="1">
    <location>
        <begin position="61"/>
        <end position="74"/>
    </location>
</feature>